<keyword evidence="4" id="KW-0547">Nucleotide-binding</keyword>
<dbReference type="SUPFAM" id="SSF52540">
    <property type="entry name" value="P-loop containing nucleoside triphosphate hydrolases"/>
    <property type="match status" value="1"/>
</dbReference>
<keyword evidence="3" id="KW-0997">Cell inner membrane</keyword>
<dbReference type="GO" id="GO:0005524">
    <property type="term" value="F:ATP binding"/>
    <property type="evidence" value="ECO:0007669"/>
    <property type="project" value="UniProtKB-KW"/>
</dbReference>
<evidence type="ECO:0000313" key="11">
    <source>
        <dbReference type="Proteomes" id="UP000027770"/>
    </source>
</evidence>
<evidence type="ECO:0000256" key="1">
    <source>
        <dbReference type="ARBA" id="ARBA00022448"/>
    </source>
</evidence>
<keyword evidence="11" id="KW-1185">Reference proteome</keyword>
<evidence type="ECO:0000313" key="10">
    <source>
        <dbReference type="EMBL" id="KEI15795.1"/>
    </source>
</evidence>
<dbReference type="InterPro" id="IPR003593">
    <property type="entry name" value="AAA+_ATPase"/>
</dbReference>
<gene>
    <name evidence="10" type="ORF">Z959_11675</name>
</gene>
<reference evidence="10 11" key="1">
    <citation type="submission" date="2014-02" db="EMBL/GenBank/DDBJ databases">
        <title>Plasmidome dynamics in the species complex Clostridium novyi sensu lato converts strains of independent lineages into distinctly different pathogens.</title>
        <authorList>
            <person name="Skarin H."/>
            <person name="Segerman B."/>
        </authorList>
    </citation>
    <scope>NUCLEOTIDE SEQUENCE [LARGE SCALE GENOMIC DNA]</scope>
    <source>
        <strain evidence="10 11">ATCC 27606</strain>
    </source>
</reference>
<dbReference type="PANTHER" id="PTHR42781">
    <property type="entry name" value="SPERMIDINE/PUTRESCINE IMPORT ATP-BINDING PROTEIN POTA"/>
    <property type="match status" value="1"/>
</dbReference>
<dbReference type="InterPro" id="IPR008995">
    <property type="entry name" value="Mo/tungstate-bd_C_term_dom"/>
</dbReference>
<comment type="caution">
    <text evidence="10">The sequence shown here is derived from an EMBL/GenBank/DDBJ whole genome shotgun (WGS) entry which is preliminary data.</text>
</comment>
<dbReference type="PROSITE" id="PS00211">
    <property type="entry name" value="ABC_TRANSPORTER_1"/>
    <property type="match status" value="1"/>
</dbReference>
<evidence type="ECO:0000256" key="4">
    <source>
        <dbReference type="ARBA" id="ARBA00022741"/>
    </source>
</evidence>
<dbReference type="FunFam" id="3.40.50.300:FF:000425">
    <property type="entry name" value="Probable ABC transporter, ATP-binding subunit"/>
    <property type="match status" value="1"/>
</dbReference>
<dbReference type="GO" id="GO:0015418">
    <property type="term" value="F:ABC-type quaternary ammonium compound transporting activity"/>
    <property type="evidence" value="ECO:0007669"/>
    <property type="project" value="UniProtKB-EC"/>
</dbReference>
<dbReference type="EC" id="7.6.2.9" evidence="8"/>
<evidence type="ECO:0000256" key="3">
    <source>
        <dbReference type="ARBA" id="ARBA00022519"/>
    </source>
</evidence>
<dbReference type="InterPro" id="IPR027417">
    <property type="entry name" value="P-loop_NTPase"/>
</dbReference>
<name>A0AA40ITK4_CLONO</name>
<dbReference type="EMBL" id="JENW01000083">
    <property type="protein sequence ID" value="KEI15795.1"/>
    <property type="molecule type" value="Genomic_DNA"/>
</dbReference>
<evidence type="ECO:0000256" key="6">
    <source>
        <dbReference type="ARBA" id="ARBA00022967"/>
    </source>
</evidence>
<keyword evidence="6" id="KW-1278">Translocase</keyword>
<dbReference type="Gene3D" id="3.40.50.300">
    <property type="entry name" value="P-loop containing nucleotide triphosphate hydrolases"/>
    <property type="match status" value="1"/>
</dbReference>
<dbReference type="PROSITE" id="PS50893">
    <property type="entry name" value="ABC_TRANSPORTER_2"/>
    <property type="match status" value="1"/>
</dbReference>
<protein>
    <recommendedName>
        <fullName evidence="8">ABC-type quaternary amine transporter</fullName>
        <ecNumber evidence="8">7.6.2.9</ecNumber>
    </recommendedName>
</protein>
<dbReference type="SMART" id="SM00382">
    <property type="entry name" value="AAA"/>
    <property type="match status" value="1"/>
</dbReference>
<dbReference type="AlphaFoldDB" id="A0AA40ITK4"/>
<dbReference type="Pfam" id="PF00005">
    <property type="entry name" value="ABC_tran"/>
    <property type="match status" value="1"/>
</dbReference>
<sequence>MSFLTLKDIQKCINKQQILKNINIHVKEGEFLILLGSSGCGKTTLLRIISGLEDGFTGKIYYENKDITKLQCSKRGFGIVFQSYSLFPNMTVEQNVSYGLKNKKYSKNIINEKVNEILNIVEMKEYKRKYPHELSGGQQQRVALARTLVLSPKVLLLDEPLSALDYRVRVSLRKQIKEIHERLNITTIMVTHDKEEALVMADRIAIMNKGEIIQIDSPENIYVKPINKYVAHFMGELNYIKGFNDKLSFIRPENIEYSFEKRENYKEAVIKSIEFRGEFYRVSVESMDKNIKLNVKFSDKDKLKEKIYIRYCKNANI</sequence>
<evidence type="ECO:0000256" key="7">
    <source>
        <dbReference type="ARBA" id="ARBA00023136"/>
    </source>
</evidence>
<keyword evidence="7" id="KW-0472">Membrane</keyword>
<accession>A0AA40ITK4</accession>
<keyword evidence="5" id="KW-0067">ATP-binding</keyword>
<keyword evidence="1" id="KW-0813">Transport</keyword>
<dbReference type="SUPFAM" id="SSF50331">
    <property type="entry name" value="MOP-like"/>
    <property type="match status" value="1"/>
</dbReference>
<dbReference type="InterPro" id="IPR017871">
    <property type="entry name" value="ABC_transporter-like_CS"/>
</dbReference>
<evidence type="ECO:0000256" key="2">
    <source>
        <dbReference type="ARBA" id="ARBA00022475"/>
    </source>
</evidence>
<proteinExistence type="predicted"/>
<dbReference type="GO" id="GO:0016887">
    <property type="term" value="F:ATP hydrolysis activity"/>
    <property type="evidence" value="ECO:0007669"/>
    <property type="project" value="InterPro"/>
</dbReference>
<keyword evidence="2" id="KW-1003">Cell membrane</keyword>
<dbReference type="InterPro" id="IPR050093">
    <property type="entry name" value="ABC_SmlMolc_Importer"/>
</dbReference>
<evidence type="ECO:0000259" key="9">
    <source>
        <dbReference type="PROSITE" id="PS50893"/>
    </source>
</evidence>
<feature type="domain" description="ABC transporter" evidence="9">
    <location>
        <begin position="4"/>
        <end position="234"/>
    </location>
</feature>
<dbReference type="PANTHER" id="PTHR42781:SF5">
    <property type="entry name" value="PUTRESCINE TRANSPORT ATP-BINDING PROTEIN POTG"/>
    <property type="match status" value="1"/>
</dbReference>
<evidence type="ECO:0000256" key="8">
    <source>
        <dbReference type="ARBA" id="ARBA00066388"/>
    </source>
</evidence>
<evidence type="ECO:0000256" key="5">
    <source>
        <dbReference type="ARBA" id="ARBA00022840"/>
    </source>
</evidence>
<dbReference type="RefSeq" id="WP_039219645.1">
    <property type="nucleotide sequence ID" value="NZ_JENW01000083.1"/>
</dbReference>
<dbReference type="Proteomes" id="UP000027770">
    <property type="component" value="Unassembled WGS sequence"/>
</dbReference>
<dbReference type="InterPro" id="IPR003439">
    <property type="entry name" value="ABC_transporter-like_ATP-bd"/>
</dbReference>
<organism evidence="10 11">
    <name type="scientific">Clostridium novyi B str. ATCC 27606</name>
    <dbReference type="NCBI Taxonomy" id="1443123"/>
    <lineage>
        <taxon>Bacteria</taxon>
        <taxon>Bacillati</taxon>
        <taxon>Bacillota</taxon>
        <taxon>Clostridia</taxon>
        <taxon>Eubacteriales</taxon>
        <taxon>Clostridiaceae</taxon>
        <taxon>Clostridium</taxon>
    </lineage>
</organism>